<dbReference type="GO" id="GO:0005524">
    <property type="term" value="F:ATP binding"/>
    <property type="evidence" value="ECO:0007669"/>
    <property type="project" value="UniProtKB-KW"/>
</dbReference>
<gene>
    <name evidence="10" type="ORF">UFOPK2373_00798</name>
</gene>
<dbReference type="Pfam" id="PF00288">
    <property type="entry name" value="GHMP_kinases_N"/>
    <property type="match status" value="1"/>
</dbReference>
<dbReference type="AlphaFoldDB" id="A0A6J6NW87"/>
<dbReference type="SUPFAM" id="SSF54211">
    <property type="entry name" value="Ribosomal protein S5 domain 2-like"/>
    <property type="match status" value="1"/>
</dbReference>
<dbReference type="GO" id="GO:0016114">
    <property type="term" value="P:terpenoid biosynthetic process"/>
    <property type="evidence" value="ECO:0007669"/>
    <property type="project" value="InterPro"/>
</dbReference>
<dbReference type="InterPro" id="IPR004424">
    <property type="entry name" value="IspE"/>
</dbReference>
<reference evidence="10" key="1">
    <citation type="submission" date="2020-05" db="EMBL/GenBank/DDBJ databases">
        <authorList>
            <person name="Chiriac C."/>
            <person name="Salcher M."/>
            <person name="Ghai R."/>
            <person name="Kavagutti S V."/>
        </authorList>
    </citation>
    <scope>NUCLEOTIDE SEQUENCE</scope>
</reference>
<dbReference type="InterPro" id="IPR006204">
    <property type="entry name" value="GHMP_kinase_N_dom"/>
</dbReference>
<dbReference type="InterPro" id="IPR014721">
    <property type="entry name" value="Ribsml_uS5_D2-typ_fold_subgr"/>
</dbReference>
<evidence type="ECO:0000256" key="3">
    <source>
        <dbReference type="ARBA" id="ARBA00022679"/>
    </source>
</evidence>
<dbReference type="PANTHER" id="PTHR43527:SF2">
    <property type="entry name" value="4-DIPHOSPHOCYTIDYL-2-C-METHYL-D-ERYTHRITOL KINASE, CHLOROPLASTIC"/>
    <property type="match status" value="1"/>
</dbReference>
<dbReference type="NCBIfam" id="TIGR00154">
    <property type="entry name" value="ispE"/>
    <property type="match status" value="1"/>
</dbReference>
<accession>A0A6J6NW87</accession>
<protein>
    <recommendedName>
        <fullName evidence="2">4-(cytidine 5'-diphospho)-2-C-methyl-D-erythritol kinase</fullName>
        <ecNumber evidence="2">2.7.1.148</ecNumber>
    </recommendedName>
    <alternativeName>
        <fullName evidence="7">4-(cytidine-5'-diphospho)-2-C-methyl-D-erythritol kinase</fullName>
    </alternativeName>
</protein>
<dbReference type="SUPFAM" id="SSF55060">
    <property type="entry name" value="GHMP Kinase, C-terminal domain"/>
    <property type="match status" value="1"/>
</dbReference>
<evidence type="ECO:0000256" key="1">
    <source>
        <dbReference type="ARBA" id="ARBA00009684"/>
    </source>
</evidence>
<evidence type="ECO:0000259" key="9">
    <source>
        <dbReference type="Pfam" id="PF08544"/>
    </source>
</evidence>
<dbReference type="Pfam" id="PF08544">
    <property type="entry name" value="GHMP_kinases_C"/>
    <property type="match status" value="1"/>
</dbReference>
<dbReference type="Gene3D" id="3.30.230.10">
    <property type="match status" value="1"/>
</dbReference>
<keyword evidence="4" id="KW-0547">Nucleotide-binding</keyword>
<dbReference type="EMBL" id="CAEZXL010000137">
    <property type="protein sequence ID" value="CAB4691070.1"/>
    <property type="molecule type" value="Genomic_DNA"/>
</dbReference>
<keyword evidence="3" id="KW-0808">Transferase</keyword>
<dbReference type="InterPro" id="IPR020568">
    <property type="entry name" value="Ribosomal_Su5_D2-typ_SF"/>
</dbReference>
<evidence type="ECO:0000256" key="7">
    <source>
        <dbReference type="ARBA" id="ARBA00032554"/>
    </source>
</evidence>
<organism evidence="10">
    <name type="scientific">freshwater metagenome</name>
    <dbReference type="NCBI Taxonomy" id="449393"/>
    <lineage>
        <taxon>unclassified sequences</taxon>
        <taxon>metagenomes</taxon>
        <taxon>ecological metagenomes</taxon>
    </lineage>
</organism>
<dbReference type="InterPro" id="IPR036554">
    <property type="entry name" value="GHMP_kinase_C_sf"/>
</dbReference>
<proteinExistence type="inferred from homology"/>
<evidence type="ECO:0000313" key="10">
    <source>
        <dbReference type="EMBL" id="CAB4691070.1"/>
    </source>
</evidence>
<sequence length="306" mass="32314">MTKLIKATAPAKVNLVFEVGGIQPDGYHPVNSLFLGLNLREELTMVKGEPGTGISIYVHGDTLPERHIQAVPTDETNLVYKVAQALANHHNIPTPDLQIDVLKRIPVAGGMAGGSSDAAAMLVALNEFLFQEQGIERLSTAELATLGAKLGSDIPFCLYGGLAIGTNRGEQIQELPSFEFESNWLLCISNQGLSTPLVFHKFDELSVGNSFSDLGSLGITNAQELAAVMSNDLEEASFALMPALSDLKDRLEGLGALRAMVSGSGPTIAALFDSASRCHEVVELLKAEGIFALASTGPSAGARLEG</sequence>
<dbReference type="GO" id="GO:0050515">
    <property type="term" value="F:4-(cytidine 5'-diphospho)-2-C-methyl-D-erythritol kinase activity"/>
    <property type="evidence" value="ECO:0007669"/>
    <property type="project" value="UniProtKB-EC"/>
</dbReference>
<dbReference type="Gene3D" id="3.30.70.890">
    <property type="entry name" value="GHMP kinase, C-terminal domain"/>
    <property type="match status" value="1"/>
</dbReference>
<dbReference type="PIRSF" id="PIRSF010376">
    <property type="entry name" value="IspE"/>
    <property type="match status" value="1"/>
</dbReference>
<name>A0A6J6NW87_9ZZZZ</name>
<evidence type="ECO:0000259" key="8">
    <source>
        <dbReference type="Pfam" id="PF00288"/>
    </source>
</evidence>
<keyword evidence="5" id="KW-0418">Kinase</keyword>
<evidence type="ECO:0000256" key="6">
    <source>
        <dbReference type="ARBA" id="ARBA00022840"/>
    </source>
</evidence>
<feature type="domain" description="GHMP kinase N-terminal" evidence="8">
    <location>
        <begin position="77"/>
        <end position="161"/>
    </location>
</feature>
<feature type="domain" description="GHMP kinase C-terminal" evidence="9">
    <location>
        <begin position="222"/>
        <end position="277"/>
    </location>
</feature>
<evidence type="ECO:0000256" key="2">
    <source>
        <dbReference type="ARBA" id="ARBA00012052"/>
    </source>
</evidence>
<evidence type="ECO:0000256" key="4">
    <source>
        <dbReference type="ARBA" id="ARBA00022741"/>
    </source>
</evidence>
<dbReference type="HAMAP" id="MF_00061">
    <property type="entry name" value="IspE"/>
    <property type="match status" value="1"/>
</dbReference>
<dbReference type="PANTHER" id="PTHR43527">
    <property type="entry name" value="4-DIPHOSPHOCYTIDYL-2-C-METHYL-D-ERYTHRITOL KINASE, CHLOROPLASTIC"/>
    <property type="match status" value="1"/>
</dbReference>
<keyword evidence="6" id="KW-0067">ATP-binding</keyword>
<dbReference type="InterPro" id="IPR013750">
    <property type="entry name" value="GHMP_kinase_C_dom"/>
</dbReference>
<comment type="similarity">
    <text evidence="1">Belongs to the GHMP kinase family. IspE subfamily.</text>
</comment>
<evidence type="ECO:0000256" key="5">
    <source>
        <dbReference type="ARBA" id="ARBA00022777"/>
    </source>
</evidence>
<dbReference type="EC" id="2.7.1.148" evidence="2"/>